<name>A0AAD9SEW4_PHOAM</name>
<feature type="region of interest" description="Disordered" evidence="1">
    <location>
        <begin position="1"/>
        <end position="23"/>
    </location>
</feature>
<feature type="region of interest" description="Disordered" evidence="1">
    <location>
        <begin position="161"/>
        <end position="282"/>
    </location>
</feature>
<evidence type="ECO:0000313" key="4">
    <source>
        <dbReference type="Proteomes" id="UP001265746"/>
    </source>
</evidence>
<feature type="compositionally biased region" description="Basic and acidic residues" evidence="1">
    <location>
        <begin position="161"/>
        <end position="171"/>
    </location>
</feature>
<feature type="domain" description="C2H2-type" evidence="2">
    <location>
        <begin position="80"/>
        <end position="101"/>
    </location>
</feature>
<comment type="caution">
    <text evidence="3">The sequence shown here is derived from an EMBL/GenBank/DDBJ whole genome shotgun (WGS) entry which is preliminary data.</text>
</comment>
<evidence type="ECO:0000259" key="2">
    <source>
        <dbReference type="PROSITE" id="PS00028"/>
    </source>
</evidence>
<dbReference type="InterPro" id="IPR013087">
    <property type="entry name" value="Znf_C2H2_type"/>
</dbReference>
<feature type="compositionally biased region" description="Polar residues" evidence="1">
    <location>
        <begin position="236"/>
        <end position="251"/>
    </location>
</feature>
<sequence length="316" mass="35074">MPSRMKRSREPEEDDELSSTTDQDVAIVPVSKFVGLDIGNTHHDPTPDIKCSLPGHGPGLSFDTYQDYESHYHKAHTNRCIDCRKNFPSSHILNLHIKEFHDALTELRKEKGDHVYSCFVETCVEKRKTPAERRAHLIETHKYPTNYFFAVTKAGVDHRQSMLVHRSESKPRANQRNNPRHQGQKEGKKHTKKNAAPKTIGGSDVQSTASNDDGMNDSAAQPADVPMGGSDDPGPQDQTGYANTSSGNTIGISKGDDDEPPRRTSISQSGQQAGDDREASFLQDTDMENLTGAMSSLRFVPRNVRLGSKKSNLSHR</sequence>
<dbReference type="EMBL" id="JAUJFL010000004">
    <property type="protein sequence ID" value="KAK2605353.1"/>
    <property type="molecule type" value="Genomic_DNA"/>
</dbReference>
<protein>
    <recommendedName>
        <fullName evidence="2">C2H2-type domain-containing protein</fullName>
    </recommendedName>
</protein>
<reference evidence="3" key="1">
    <citation type="submission" date="2023-06" db="EMBL/GenBank/DDBJ databases">
        <authorList>
            <person name="Noh H."/>
        </authorList>
    </citation>
    <scope>NUCLEOTIDE SEQUENCE</scope>
    <source>
        <strain evidence="3">DUCC20226</strain>
    </source>
</reference>
<dbReference type="AlphaFoldDB" id="A0AAD9SEW4"/>
<dbReference type="Proteomes" id="UP001265746">
    <property type="component" value="Unassembled WGS sequence"/>
</dbReference>
<gene>
    <name evidence="3" type="ORF">N8I77_008193</name>
</gene>
<dbReference type="InterPro" id="IPR039258">
    <property type="entry name" value="ZNF511"/>
</dbReference>
<feature type="compositionally biased region" description="Polar residues" evidence="1">
    <location>
        <begin position="204"/>
        <end position="213"/>
    </location>
</feature>
<proteinExistence type="predicted"/>
<keyword evidence="4" id="KW-1185">Reference proteome</keyword>
<feature type="compositionally biased region" description="Polar residues" evidence="1">
    <location>
        <begin position="172"/>
        <end position="181"/>
    </location>
</feature>
<evidence type="ECO:0000313" key="3">
    <source>
        <dbReference type="EMBL" id="KAK2605353.1"/>
    </source>
</evidence>
<organism evidence="3 4">
    <name type="scientific">Phomopsis amygdali</name>
    <name type="common">Fusicoccum amygdali</name>
    <dbReference type="NCBI Taxonomy" id="1214568"/>
    <lineage>
        <taxon>Eukaryota</taxon>
        <taxon>Fungi</taxon>
        <taxon>Dikarya</taxon>
        <taxon>Ascomycota</taxon>
        <taxon>Pezizomycotina</taxon>
        <taxon>Sordariomycetes</taxon>
        <taxon>Sordariomycetidae</taxon>
        <taxon>Diaporthales</taxon>
        <taxon>Diaporthaceae</taxon>
        <taxon>Diaporthe</taxon>
    </lineage>
</organism>
<evidence type="ECO:0000256" key="1">
    <source>
        <dbReference type="SAM" id="MobiDB-lite"/>
    </source>
</evidence>
<dbReference type="PANTHER" id="PTHR21354">
    <property type="entry name" value="ZINC FINGER PROTEIN 511"/>
    <property type="match status" value="1"/>
</dbReference>
<dbReference type="PROSITE" id="PS00028">
    <property type="entry name" value="ZINC_FINGER_C2H2_1"/>
    <property type="match status" value="1"/>
</dbReference>
<accession>A0AAD9SEW4</accession>
<dbReference type="PANTHER" id="PTHR21354:SF0">
    <property type="entry name" value="ZINC FINGER PROTEIN 511"/>
    <property type="match status" value="1"/>
</dbReference>